<evidence type="ECO:0000313" key="2">
    <source>
        <dbReference type="EMBL" id="KAF6819601.1"/>
    </source>
</evidence>
<dbReference type="EMBL" id="WIGN01000009">
    <property type="protein sequence ID" value="KAF6819601.1"/>
    <property type="molecule type" value="Genomic_DNA"/>
</dbReference>
<evidence type="ECO:0000313" key="3">
    <source>
        <dbReference type="Proteomes" id="UP000652219"/>
    </source>
</evidence>
<name>A0A8H6N4V5_9PEZI</name>
<protein>
    <submittedName>
        <fullName evidence="2">Uncharacterized protein</fullName>
    </submittedName>
</protein>
<proteinExistence type="predicted"/>
<reference evidence="2 3" key="1">
    <citation type="journal article" date="2020" name="Phytopathology">
        <title>Genome Sequence Resources of Colletotrichum truncatum, C. plurivorum, C. musicola, and C. sojae: Four Species Pathogenic to Soybean (Glycine max).</title>
        <authorList>
            <person name="Rogerio F."/>
            <person name="Boufleur T.R."/>
            <person name="Ciampi-Guillardi M."/>
            <person name="Sukno S.A."/>
            <person name="Thon M.R."/>
            <person name="Massola Junior N.S."/>
            <person name="Baroncelli R."/>
        </authorList>
    </citation>
    <scope>NUCLEOTIDE SEQUENCE [LARGE SCALE GENOMIC DNA]</scope>
    <source>
        <strain evidence="2 3">LFN0009</strain>
    </source>
</reference>
<comment type="caution">
    <text evidence="2">The sequence shown here is derived from an EMBL/GenBank/DDBJ whole genome shotgun (WGS) entry which is preliminary data.</text>
</comment>
<evidence type="ECO:0000256" key="1">
    <source>
        <dbReference type="SAM" id="MobiDB-lite"/>
    </source>
</evidence>
<organism evidence="2 3">
    <name type="scientific">Colletotrichum sojae</name>
    <dbReference type="NCBI Taxonomy" id="2175907"/>
    <lineage>
        <taxon>Eukaryota</taxon>
        <taxon>Fungi</taxon>
        <taxon>Dikarya</taxon>
        <taxon>Ascomycota</taxon>
        <taxon>Pezizomycotina</taxon>
        <taxon>Sordariomycetes</taxon>
        <taxon>Hypocreomycetidae</taxon>
        <taxon>Glomerellales</taxon>
        <taxon>Glomerellaceae</taxon>
        <taxon>Colletotrichum</taxon>
        <taxon>Colletotrichum orchidearum species complex</taxon>
    </lineage>
</organism>
<dbReference type="Proteomes" id="UP000652219">
    <property type="component" value="Unassembled WGS sequence"/>
</dbReference>
<feature type="compositionally biased region" description="Acidic residues" evidence="1">
    <location>
        <begin position="166"/>
        <end position="186"/>
    </location>
</feature>
<dbReference type="AlphaFoldDB" id="A0A8H6N4V5"/>
<sequence>MCEGAFIEYEDCSCPANASVVTKLCGPGIASGNSSMTCRFYNVAGTRKQSGKCSKCCHRDRQAAEMGTVPPLMTGTAEEINVALAEHYTKYMTFKIGPRRVEPKKDWKGEDFPLDHPEQQEYANWLAKSPQETPQAPARVGESSASAQKAPATPIPVEEGSASVQEEADLPAVEEETVLPAVEEDIATPAPIEENSSPQQQWGRDRPRNPSVEARKR</sequence>
<keyword evidence="3" id="KW-1185">Reference proteome</keyword>
<feature type="region of interest" description="Disordered" evidence="1">
    <location>
        <begin position="129"/>
        <end position="217"/>
    </location>
</feature>
<gene>
    <name evidence="2" type="ORF">CSOJ01_01344</name>
</gene>
<accession>A0A8H6N4V5</accession>